<feature type="region of interest" description="Disordered" evidence="1">
    <location>
        <begin position="76"/>
        <end position="116"/>
    </location>
</feature>
<dbReference type="KEGG" id="mhi:Mhar_0514"/>
<reference evidence="2 3" key="1">
    <citation type="journal article" date="2012" name="PLoS ONE">
        <title>The genome characteristics and predicted function of methyl-group oxidation pathway in the obligate aceticlastic methanogens, Methanosaeta spp.</title>
        <authorList>
            <person name="Zhu J."/>
            <person name="Zheng H."/>
            <person name="Ai G."/>
            <person name="Zhang G."/>
            <person name="Liu D."/>
            <person name="Liu X."/>
            <person name="Dong X."/>
        </authorList>
    </citation>
    <scope>NUCLEOTIDE SEQUENCE [LARGE SCALE GENOMIC DNA]</scope>
    <source>
        <strain evidence="2 3">6Ac</strain>
    </source>
</reference>
<name>G7WN40_METH6</name>
<dbReference type="RefSeq" id="WP_014586081.1">
    <property type="nucleotide sequence ID" value="NC_017527.1"/>
</dbReference>
<dbReference type="GeneID" id="12509683"/>
<protein>
    <submittedName>
        <fullName evidence="2">Uncharacterized protein</fullName>
    </submittedName>
</protein>
<accession>G7WN40</accession>
<gene>
    <name evidence="2" type="ordered locus">Mhar_0514</name>
</gene>
<dbReference type="PATRIC" id="fig|1110509.7.peg.569"/>
<evidence type="ECO:0000313" key="3">
    <source>
        <dbReference type="Proteomes" id="UP000005877"/>
    </source>
</evidence>
<evidence type="ECO:0000256" key="1">
    <source>
        <dbReference type="SAM" id="MobiDB-lite"/>
    </source>
</evidence>
<dbReference type="EMBL" id="CP003117">
    <property type="protein sequence ID" value="AET63896.1"/>
    <property type="molecule type" value="Genomic_DNA"/>
</dbReference>
<organism evidence="2 3">
    <name type="scientific">Methanothrix harundinacea (strain 6Ac)</name>
    <name type="common">Methanosaeta harundinacea</name>
    <dbReference type="NCBI Taxonomy" id="1110509"/>
    <lineage>
        <taxon>Archaea</taxon>
        <taxon>Methanobacteriati</taxon>
        <taxon>Methanobacteriota</taxon>
        <taxon>Stenosarchaea group</taxon>
        <taxon>Methanomicrobia</taxon>
        <taxon>Methanotrichales</taxon>
        <taxon>Methanotrichaceae</taxon>
        <taxon>Methanothrix</taxon>
    </lineage>
</organism>
<evidence type="ECO:0000313" key="2">
    <source>
        <dbReference type="EMBL" id="AET63896.1"/>
    </source>
</evidence>
<dbReference type="Proteomes" id="UP000005877">
    <property type="component" value="Chromosome"/>
</dbReference>
<proteinExistence type="predicted"/>
<keyword evidence="3" id="KW-1185">Reference proteome</keyword>
<dbReference type="HOGENOM" id="CLU_1056061_0_0_2"/>
<feature type="compositionally biased region" description="Low complexity" evidence="1">
    <location>
        <begin position="102"/>
        <end position="115"/>
    </location>
</feature>
<dbReference type="AlphaFoldDB" id="G7WN40"/>
<sequence>MDKFTAAGFVFAFAVIISMAPTSAAQPIFSEPYQYPGYDPWSSMDPWPGSWDGSWSPMTGYGWPYQSEDPFWTAEENPWTWGSSGVSSDGAPTATRPSGYQPSSAPSASTGSPISHLADGISLSEQEVSSLPGGWSLLAPGGSGSPVASGRPEVFQGYYGGTQAFRRYSGGLQHWIYYCGRWTYGPAALWYGQQTNTVIRNDQYQMIWSFERYPSGYEAWQYWGYWYPGYRHAWFGADAKGWHQIAVWGSRSGWSNPIWVYVW</sequence>